<dbReference type="Proteomes" id="UP000247498">
    <property type="component" value="Unassembled WGS sequence"/>
</dbReference>
<dbReference type="AlphaFoldDB" id="A0A2V0NXS0"/>
<proteinExistence type="predicted"/>
<name>A0A2V0NXS0_9CHLO</name>
<evidence type="ECO:0000313" key="3">
    <source>
        <dbReference type="Proteomes" id="UP000247498"/>
    </source>
</evidence>
<dbReference type="InParanoid" id="A0A2V0NXS0"/>
<dbReference type="OrthoDB" id="547428at2759"/>
<feature type="region of interest" description="Disordered" evidence="1">
    <location>
        <begin position="187"/>
        <end position="208"/>
    </location>
</feature>
<protein>
    <submittedName>
        <fullName evidence="2">Uncharacterized protein</fullName>
    </submittedName>
</protein>
<sequence>MLLDQEGVVAALAAHCEPLDVAAFAGSCRAARAAVRAHGDALFEALARRRWLAPRRAAAGSWRDLCRRPNGWAGAAVRAGTVAVPREEVVSEAAAWLRGSSESGGRGHLAVASGKGGGLEVWSAEVPHGGGAGAPAMALRAWSGPHALCSLLDFGGGGGGAGAGAGAQLILGGAAEGQLHAFEWTRDAGGGGAGQGPGPGSASEPTGGALRLVSSLRGAGGDRPQPLSQITALGPPGGVVAGLYGSVHEFTPGQFSTIRIWDVGAGREVSSPLTKELGEGSNCAVAMCAPDCGGSPRLVVAAFDGGSCQRCQFNECPTLCFHKQRVRSATLLEVDPRAPGGVVARYSAMHRGIQRHLATARGHYLFTSHAGAPLAAWDLRQMGGGPLFQEPRLLTPLGWWQELGEDRRWEGEEGETSSHGGGEAGGGCGDAAGGGGAEAGGGGGGGGGGASSGAEGVVYPVSQGDFVEAEHDYRAAQRLHSALWLEASHDTLLGRSPGTVWAWDLSATLGWARAPGAPAGAWLEHDGDAWRVAMRRRGARAVPVATFHGLTCHFDLDCIAMIFPDHPACAFACNALMIEREEDQTAWRLVRTLPPRAGGR</sequence>
<keyword evidence="3" id="KW-1185">Reference proteome</keyword>
<organism evidence="2 3">
    <name type="scientific">Raphidocelis subcapitata</name>
    <dbReference type="NCBI Taxonomy" id="307507"/>
    <lineage>
        <taxon>Eukaryota</taxon>
        <taxon>Viridiplantae</taxon>
        <taxon>Chlorophyta</taxon>
        <taxon>core chlorophytes</taxon>
        <taxon>Chlorophyceae</taxon>
        <taxon>CS clade</taxon>
        <taxon>Sphaeropleales</taxon>
        <taxon>Selenastraceae</taxon>
        <taxon>Raphidocelis</taxon>
    </lineage>
</organism>
<evidence type="ECO:0000256" key="1">
    <source>
        <dbReference type="SAM" id="MobiDB-lite"/>
    </source>
</evidence>
<accession>A0A2V0NXS0</accession>
<feature type="compositionally biased region" description="Gly residues" evidence="1">
    <location>
        <begin position="188"/>
        <end position="199"/>
    </location>
</feature>
<dbReference type="EMBL" id="BDRX01000024">
    <property type="protein sequence ID" value="GBF91472.1"/>
    <property type="molecule type" value="Genomic_DNA"/>
</dbReference>
<evidence type="ECO:0000313" key="2">
    <source>
        <dbReference type="EMBL" id="GBF91472.1"/>
    </source>
</evidence>
<comment type="caution">
    <text evidence="2">The sequence shown here is derived from an EMBL/GenBank/DDBJ whole genome shotgun (WGS) entry which is preliminary data.</text>
</comment>
<feature type="compositionally biased region" description="Gly residues" evidence="1">
    <location>
        <begin position="419"/>
        <end position="433"/>
    </location>
</feature>
<reference evidence="2 3" key="1">
    <citation type="journal article" date="2018" name="Sci. Rep.">
        <title>Raphidocelis subcapitata (=Pseudokirchneriella subcapitata) provides an insight into genome evolution and environmental adaptations in the Sphaeropleales.</title>
        <authorList>
            <person name="Suzuki S."/>
            <person name="Yamaguchi H."/>
            <person name="Nakajima N."/>
            <person name="Kawachi M."/>
        </authorList>
    </citation>
    <scope>NUCLEOTIDE SEQUENCE [LARGE SCALE GENOMIC DNA]</scope>
    <source>
        <strain evidence="2 3">NIES-35</strain>
    </source>
</reference>
<feature type="region of interest" description="Disordered" evidence="1">
    <location>
        <begin position="407"/>
        <end position="433"/>
    </location>
</feature>
<gene>
    <name evidence="2" type="ORF">Rsub_04212</name>
</gene>